<feature type="transmembrane region" description="Helical" evidence="7">
    <location>
        <begin position="562"/>
        <end position="584"/>
    </location>
</feature>
<evidence type="ECO:0000256" key="5">
    <source>
        <dbReference type="ARBA" id="ARBA00023180"/>
    </source>
</evidence>
<name>A0AAN7SRT3_9COLE</name>
<evidence type="ECO:0000256" key="7">
    <source>
        <dbReference type="SAM" id="Phobius"/>
    </source>
</evidence>
<keyword evidence="10" id="KW-1185">Reference proteome</keyword>
<organism evidence="9 10">
    <name type="scientific">Aquatica leii</name>
    <dbReference type="NCBI Taxonomy" id="1421715"/>
    <lineage>
        <taxon>Eukaryota</taxon>
        <taxon>Metazoa</taxon>
        <taxon>Ecdysozoa</taxon>
        <taxon>Arthropoda</taxon>
        <taxon>Hexapoda</taxon>
        <taxon>Insecta</taxon>
        <taxon>Pterygota</taxon>
        <taxon>Neoptera</taxon>
        <taxon>Endopterygota</taxon>
        <taxon>Coleoptera</taxon>
        <taxon>Polyphaga</taxon>
        <taxon>Elateriformia</taxon>
        <taxon>Elateroidea</taxon>
        <taxon>Lampyridae</taxon>
        <taxon>Luciolinae</taxon>
        <taxon>Aquatica</taxon>
    </lineage>
</organism>
<feature type="transmembrane region" description="Helical" evidence="7">
    <location>
        <begin position="121"/>
        <end position="139"/>
    </location>
</feature>
<dbReference type="PANTHER" id="PTHR12680">
    <property type="entry name" value="PUTATIVE HOMEODOMAIN TRANSCRIPTION FACTOR PHTF"/>
    <property type="match status" value="1"/>
</dbReference>
<feature type="region of interest" description="Disordered" evidence="6">
    <location>
        <begin position="363"/>
        <end position="385"/>
    </location>
</feature>
<protein>
    <recommendedName>
        <fullName evidence="8">PHTF1/2 N-terminal domain-containing protein</fullName>
    </recommendedName>
</protein>
<keyword evidence="2 7" id="KW-0812">Transmembrane</keyword>
<feature type="domain" description="PHTF1/2 N-terminal" evidence="8">
    <location>
        <begin position="1"/>
        <end position="43"/>
    </location>
</feature>
<keyword evidence="4 7" id="KW-0472">Membrane</keyword>
<evidence type="ECO:0000256" key="4">
    <source>
        <dbReference type="ARBA" id="ARBA00023136"/>
    </source>
</evidence>
<dbReference type="GO" id="GO:0005783">
    <property type="term" value="C:endoplasmic reticulum"/>
    <property type="evidence" value="ECO:0007669"/>
    <property type="project" value="InterPro"/>
</dbReference>
<dbReference type="Proteomes" id="UP001353858">
    <property type="component" value="Unassembled WGS sequence"/>
</dbReference>
<comment type="caution">
    <text evidence="9">The sequence shown here is derived from an EMBL/GenBank/DDBJ whole genome shotgun (WGS) entry which is preliminary data.</text>
</comment>
<feature type="transmembrane region" description="Helical" evidence="7">
    <location>
        <begin position="493"/>
        <end position="511"/>
    </location>
</feature>
<dbReference type="EMBL" id="JARPUR010000002">
    <property type="protein sequence ID" value="KAK4881325.1"/>
    <property type="molecule type" value="Genomic_DNA"/>
</dbReference>
<evidence type="ECO:0000256" key="2">
    <source>
        <dbReference type="ARBA" id="ARBA00022692"/>
    </source>
</evidence>
<dbReference type="PANTHER" id="PTHR12680:SF6">
    <property type="entry name" value="PROTEIN PHTF"/>
    <property type="match status" value="1"/>
</dbReference>
<proteinExistence type="predicted"/>
<evidence type="ECO:0000313" key="10">
    <source>
        <dbReference type="Proteomes" id="UP001353858"/>
    </source>
</evidence>
<evidence type="ECO:0000256" key="1">
    <source>
        <dbReference type="ARBA" id="ARBA00004141"/>
    </source>
</evidence>
<reference evidence="10" key="1">
    <citation type="submission" date="2023-01" db="EMBL/GenBank/DDBJ databases">
        <title>Key to firefly adult light organ development and bioluminescence: homeobox transcription factors regulate luciferase expression and transportation to peroxisome.</title>
        <authorList>
            <person name="Fu X."/>
        </authorList>
    </citation>
    <scope>NUCLEOTIDE SEQUENCE [LARGE SCALE GENOMIC DNA]</scope>
</reference>
<feature type="transmembrane region" description="Helical" evidence="7">
    <location>
        <begin position="679"/>
        <end position="697"/>
    </location>
</feature>
<dbReference type="AlphaFoldDB" id="A0AAN7SRT3"/>
<feature type="transmembrane region" description="Helical" evidence="7">
    <location>
        <begin position="159"/>
        <end position="178"/>
    </location>
</feature>
<keyword evidence="5" id="KW-0325">Glycoprotein</keyword>
<feature type="transmembrane region" description="Helical" evidence="7">
    <location>
        <begin position="641"/>
        <end position="659"/>
    </location>
</feature>
<dbReference type="Pfam" id="PF12129">
    <property type="entry name" value="PHTF1-2_N"/>
    <property type="match status" value="2"/>
</dbReference>
<gene>
    <name evidence="9" type="ORF">RN001_004644</name>
</gene>
<sequence length="796" mass="90797">MGIDQLIGWYQKKIGTYDRQLWEKAIEQRIHRGLHDIRFSKNTIHLKSMGTKERDDCQADLKTKSAHFKTEFIDIDLVRGSSFTKAKPKHGIITVARLASLRFLLLPLYSKWWVQQTSGRIFLLLLSLYVLQLFNIAVYSYNTSKLPEDATEYVPCTEVVVPVIMMWVLSFIHSQIMATQSDHHPPSQTQKRKNFRRRRKSKIRLINKTSMDTNVQMHSNNNDELPKIKVFQKDDSGNAVNPLKSKEGNELFIDDGFESFNGNGSTPTVDDYKIIRNNPLSKFNDNEVIDSNGNNGSESDISNDENKENIEFKTKNIKWNEEKISSSGRNDRRHFRPNGKLKLNIVASKIEENRLKVRSWKISPDTQGESTSWDSEEGETISTPDVGTECYPLLNEVTTSATDWMGVTTNTEDCSYSSELTCTSEYEPSDAEDVSWDTACAPSAILSPCCALSDKVSCTIWKKHEIRKVELSVFDISCQIVSRVEEMAESMDYFYIGVIYAITLSFLPALFRLSNTAVDSAISSEVQLTVVELSGLVLEKLSGSMIAIIDAAFGTALWERTVMVVALLQRFILACLFFFLLSVAERTFKQRFLYAKLFSHLTSSRRARKSQLPHFRLNKVRNIKTWLSVRSYLKKRGPQRSVDMIVSSAFIINLLLIFFLSMELLKDSSALRSQYNIEALFWCFGLGCLLLRFMTLGTKINRKYRSNLSILITEQINLYLQIEQKPHKKDELNVANSVLKLAADLLKELETPFKISGFSANPHLYTITKVFVLSALSGVLSEMLGFKLKLHKIKIK</sequence>
<feature type="region of interest" description="Disordered" evidence="6">
    <location>
        <begin position="180"/>
        <end position="199"/>
    </location>
</feature>
<feature type="compositionally biased region" description="Polar residues" evidence="6">
    <location>
        <begin position="364"/>
        <end position="373"/>
    </location>
</feature>
<keyword evidence="3 7" id="KW-1133">Transmembrane helix</keyword>
<dbReference type="InterPro" id="IPR039775">
    <property type="entry name" value="PHTF1/2"/>
</dbReference>
<dbReference type="GO" id="GO:0016020">
    <property type="term" value="C:membrane"/>
    <property type="evidence" value="ECO:0007669"/>
    <property type="project" value="UniProtKB-SubCell"/>
</dbReference>
<comment type="subcellular location">
    <subcellularLocation>
        <location evidence="1">Membrane</location>
        <topology evidence="1">Multi-pass membrane protein</topology>
    </subcellularLocation>
</comment>
<evidence type="ECO:0000256" key="6">
    <source>
        <dbReference type="SAM" id="MobiDB-lite"/>
    </source>
</evidence>
<accession>A0AAN7SRT3</accession>
<evidence type="ECO:0000259" key="8">
    <source>
        <dbReference type="Pfam" id="PF12129"/>
    </source>
</evidence>
<feature type="domain" description="PHTF1/2 N-terminal" evidence="8">
    <location>
        <begin position="58"/>
        <end position="181"/>
    </location>
</feature>
<dbReference type="InterPro" id="IPR021980">
    <property type="entry name" value="PHTF1/2_N"/>
</dbReference>
<evidence type="ECO:0000256" key="3">
    <source>
        <dbReference type="ARBA" id="ARBA00022989"/>
    </source>
</evidence>
<feature type="compositionally biased region" description="Basic residues" evidence="6">
    <location>
        <begin position="190"/>
        <end position="199"/>
    </location>
</feature>
<evidence type="ECO:0000313" key="9">
    <source>
        <dbReference type="EMBL" id="KAK4881325.1"/>
    </source>
</evidence>